<protein>
    <submittedName>
        <fullName evidence="2">Uncharacterized protein</fullName>
    </submittedName>
</protein>
<feature type="compositionally biased region" description="Pro residues" evidence="1">
    <location>
        <begin position="112"/>
        <end position="123"/>
    </location>
</feature>
<evidence type="ECO:0000313" key="3">
    <source>
        <dbReference type="Proteomes" id="UP001141327"/>
    </source>
</evidence>
<evidence type="ECO:0000313" key="2">
    <source>
        <dbReference type="EMBL" id="KAJ4457879.1"/>
    </source>
</evidence>
<name>A0ABQ8UKP9_9EUKA</name>
<accession>A0ABQ8UKP9</accession>
<reference evidence="2" key="1">
    <citation type="journal article" date="2022" name="bioRxiv">
        <title>Genomics of Preaxostyla Flagellates Illuminates Evolutionary Transitions and the Path Towards Mitochondrial Loss.</title>
        <authorList>
            <person name="Novak L.V.F."/>
            <person name="Treitli S.C."/>
            <person name="Pyrih J."/>
            <person name="Halakuc P."/>
            <person name="Pipaliya S.V."/>
            <person name="Vacek V."/>
            <person name="Brzon O."/>
            <person name="Soukal P."/>
            <person name="Eme L."/>
            <person name="Dacks J.B."/>
            <person name="Karnkowska A."/>
            <person name="Elias M."/>
            <person name="Hampl V."/>
        </authorList>
    </citation>
    <scope>NUCLEOTIDE SEQUENCE</scope>
    <source>
        <strain evidence="2">RCP-MX</strain>
    </source>
</reference>
<dbReference type="Proteomes" id="UP001141327">
    <property type="component" value="Unassembled WGS sequence"/>
</dbReference>
<feature type="region of interest" description="Disordered" evidence="1">
    <location>
        <begin position="112"/>
        <end position="299"/>
    </location>
</feature>
<keyword evidence="3" id="KW-1185">Reference proteome</keyword>
<feature type="compositionally biased region" description="Polar residues" evidence="1">
    <location>
        <begin position="175"/>
        <end position="185"/>
    </location>
</feature>
<proteinExistence type="predicted"/>
<gene>
    <name evidence="2" type="ORF">PAPYR_6558</name>
</gene>
<evidence type="ECO:0000256" key="1">
    <source>
        <dbReference type="SAM" id="MobiDB-lite"/>
    </source>
</evidence>
<feature type="compositionally biased region" description="Pro residues" evidence="1">
    <location>
        <begin position="241"/>
        <end position="258"/>
    </location>
</feature>
<feature type="compositionally biased region" description="Basic and acidic residues" evidence="1">
    <location>
        <begin position="136"/>
        <end position="147"/>
    </location>
</feature>
<dbReference type="EMBL" id="JAPMOS010000038">
    <property type="protein sequence ID" value="KAJ4457879.1"/>
    <property type="molecule type" value="Genomic_DNA"/>
</dbReference>
<organism evidence="2 3">
    <name type="scientific">Paratrimastix pyriformis</name>
    <dbReference type="NCBI Taxonomy" id="342808"/>
    <lineage>
        <taxon>Eukaryota</taxon>
        <taxon>Metamonada</taxon>
        <taxon>Preaxostyla</taxon>
        <taxon>Paratrimastigidae</taxon>
        <taxon>Paratrimastix</taxon>
    </lineage>
</organism>
<sequence>MLGWAGCRYAEVEQRLLAKVQVTQAQRDQSRQQADQASHRAEDSVNELKHWVRSVSERDLGHFKGTHTDRCSHTGCIAKMQSRALDELNMACSRCGTLLTAASVNEPCPCPDPDLPGGQPPSASPANRDPIYGMYREGDAESPEREQPALAQPHHFIPARTAPQQPLPPAGDVDSSLNPLTSSSVMMGASLPPPPLPPSLSASGAGRDLDEAASLSEPELTALLQDPSRLRAYRRNTYGASPPPEDPSQPQSQPPAPPLLWEEVQPRRPPPSIFDGGSGEPGGPLAVTAADPSLSCLTS</sequence>
<comment type="caution">
    <text evidence="2">The sequence shown here is derived from an EMBL/GenBank/DDBJ whole genome shotgun (WGS) entry which is preliminary data.</text>
</comment>